<organism evidence="2 3">
    <name type="scientific">Actinacidiphila acididurans</name>
    <dbReference type="NCBI Taxonomy" id="2784346"/>
    <lineage>
        <taxon>Bacteria</taxon>
        <taxon>Bacillati</taxon>
        <taxon>Actinomycetota</taxon>
        <taxon>Actinomycetes</taxon>
        <taxon>Kitasatosporales</taxon>
        <taxon>Streptomycetaceae</taxon>
        <taxon>Actinacidiphila</taxon>
    </lineage>
</organism>
<dbReference type="Proteomes" id="UP000749040">
    <property type="component" value="Unassembled WGS sequence"/>
</dbReference>
<proteinExistence type="predicted"/>
<feature type="region of interest" description="Disordered" evidence="1">
    <location>
        <begin position="50"/>
        <end position="80"/>
    </location>
</feature>
<sequence length="80" mass="8737">MSEPEQPHHHHGIHDIVGRITEHHEQAARRREDEALAEAVATEAFDLGADIAHPAPGHQSVGYDIEADLGVGEEPLDPRP</sequence>
<keyword evidence="3" id="KW-1185">Reference proteome</keyword>
<reference evidence="2 3" key="1">
    <citation type="submission" date="2021-01" db="EMBL/GenBank/DDBJ databases">
        <title>Streptomyces acididurans sp. nov., isolated from a peat swamp forest soil.</title>
        <authorList>
            <person name="Chantavorakit T."/>
            <person name="Duangmal K."/>
        </authorList>
    </citation>
    <scope>NUCLEOTIDE SEQUENCE [LARGE SCALE GENOMIC DNA]</scope>
    <source>
        <strain evidence="2 3">KK5PA1</strain>
    </source>
</reference>
<protein>
    <submittedName>
        <fullName evidence="2">Uncharacterized protein</fullName>
    </submittedName>
</protein>
<accession>A0ABS2U341</accession>
<feature type="region of interest" description="Disordered" evidence="1">
    <location>
        <begin position="1"/>
        <end position="35"/>
    </location>
</feature>
<dbReference type="EMBL" id="JADKYB010000025">
    <property type="protein sequence ID" value="MBM9509452.1"/>
    <property type="molecule type" value="Genomic_DNA"/>
</dbReference>
<dbReference type="RefSeq" id="WP_205362554.1">
    <property type="nucleotide sequence ID" value="NZ_JADKYB010000025.1"/>
</dbReference>
<name>A0ABS2U341_9ACTN</name>
<gene>
    <name evidence="2" type="ORF">ITX44_33880</name>
</gene>
<evidence type="ECO:0000313" key="3">
    <source>
        <dbReference type="Proteomes" id="UP000749040"/>
    </source>
</evidence>
<comment type="caution">
    <text evidence="2">The sequence shown here is derived from an EMBL/GenBank/DDBJ whole genome shotgun (WGS) entry which is preliminary data.</text>
</comment>
<evidence type="ECO:0000313" key="2">
    <source>
        <dbReference type="EMBL" id="MBM9509452.1"/>
    </source>
</evidence>
<evidence type="ECO:0000256" key="1">
    <source>
        <dbReference type="SAM" id="MobiDB-lite"/>
    </source>
</evidence>
<feature type="compositionally biased region" description="Basic and acidic residues" evidence="1">
    <location>
        <begin position="13"/>
        <end position="34"/>
    </location>
</feature>